<reference evidence="1 2" key="1">
    <citation type="submission" date="2017-10" db="EMBL/GenBank/DDBJ databases">
        <title>Comparative genomics between pathogenic Norcardia.</title>
        <authorList>
            <person name="Zeng L."/>
        </authorList>
    </citation>
    <scope>NUCLEOTIDE SEQUENCE [LARGE SCALE GENOMIC DNA]</scope>
    <source>
        <strain evidence="1 2">NC_YFY_NT001</strain>
    </source>
</reference>
<name>A0A291RNL6_9NOCA</name>
<dbReference type="EMBL" id="CP023778">
    <property type="protein sequence ID" value="ATL69166.1"/>
    <property type="molecule type" value="Genomic_DNA"/>
</dbReference>
<dbReference type="GeneID" id="88360842"/>
<proteinExistence type="predicted"/>
<dbReference type="KEGG" id="ntp:CRH09_26290"/>
<dbReference type="RefSeq" id="WP_098696207.1">
    <property type="nucleotide sequence ID" value="NZ_CP023778.1"/>
</dbReference>
<protein>
    <recommendedName>
        <fullName evidence="3">AbrB/MazE/SpoVT family DNA-binding domain-containing protein</fullName>
    </recommendedName>
</protein>
<evidence type="ECO:0000313" key="1">
    <source>
        <dbReference type="EMBL" id="ATL69166.1"/>
    </source>
</evidence>
<sequence length="99" mass="10214">MVDAGVLAALQWQAGDRVSWSARTGSIVLRLSNVGTVRIGGAGRFWLPARARRHARIGAGDQVLLAARPVPGVLVVVAVSAVDEVVADAMSGVENGSAR</sequence>
<evidence type="ECO:0000313" key="2">
    <source>
        <dbReference type="Proteomes" id="UP000221961"/>
    </source>
</evidence>
<accession>A0A291RNL6</accession>
<organism evidence="1 2">
    <name type="scientific">Nocardia terpenica</name>
    <dbReference type="NCBI Taxonomy" id="455432"/>
    <lineage>
        <taxon>Bacteria</taxon>
        <taxon>Bacillati</taxon>
        <taxon>Actinomycetota</taxon>
        <taxon>Actinomycetes</taxon>
        <taxon>Mycobacteriales</taxon>
        <taxon>Nocardiaceae</taxon>
        <taxon>Nocardia</taxon>
    </lineage>
</organism>
<evidence type="ECO:0008006" key="3">
    <source>
        <dbReference type="Google" id="ProtNLM"/>
    </source>
</evidence>
<dbReference type="AlphaFoldDB" id="A0A291RNL6"/>
<gene>
    <name evidence="1" type="ORF">CRH09_26290</name>
</gene>
<dbReference type="Proteomes" id="UP000221961">
    <property type="component" value="Chromosome"/>
</dbReference>